<feature type="active site" description="Nucleophile" evidence="6">
    <location>
        <position position="28"/>
    </location>
</feature>
<evidence type="ECO:0000256" key="5">
    <source>
        <dbReference type="PIRNR" id="PIRNR000077"/>
    </source>
</evidence>
<protein>
    <recommendedName>
        <fullName evidence="5">Thioredoxin</fullName>
    </recommendedName>
</protein>
<evidence type="ECO:0000313" key="10">
    <source>
        <dbReference type="Proteomes" id="UP001205105"/>
    </source>
</evidence>
<dbReference type="PROSITE" id="PS00194">
    <property type="entry name" value="THIOREDOXIN_1"/>
    <property type="match status" value="1"/>
</dbReference>
<accession>A0AAD5DH88</accession>
<keyword evidence="10" id="KW-1185">Reference proteome</keyword>
<dbReference type="InterPro" id="IPR005746">
    <property type="entry name" value="Thioredoxin"/>
</dbReference>
<evidence type="ECO:0000313" key="9">
    <source>
        <dbReference type="EMBL" id="KAI7836131.1"/>
    </source>
</evidence>
<dbReference type="EMBL" id="JADXDR010000202">
    <property type="protein sequence ID" value="KAI7836131.1"/>
    <property type="molecule type" value="Genomic_DNA"/>
</dbReference>
<keyword evidence="1" id="KW-0813">Transport</keyword>
<feature type="site" description="Contributes to redox potential value" evidence="6">
    <location>
        <position position="26"/>
    </location>
</feature>
<name>A0AAD5DH88_9CHLO</name>
<evidence type="ECO:0000256" key="4">
    <source>
        <dbReference type="ARBA" id="ARBA00023284"/>
    </source>
</evidence>
<proteinExistence type="inferred from homology"/>
<keyword evidence="4 7" id="KW-0676">Redox-active center</keyword>
<evidence type="ECO:0000256" key="3">
    <source>
        <dbReference type="ARBA" id="ARBA00023157"/>
    </source>
</evidence>
<dbReference type="PANTHER" id="PTHR45663:SF11">
    <property type="entry name" value="GEO12009P1"/>
    <property type="match status" value="1"/>
</dbReference>
<evidence type="ECO:0000256" key="6">
    <source>
        <dbReference type="PIRSR" id="PIRSR000077-1"/>
    </source>
</evidence>
<dbReference type="Proteomes" id="UP001205105">
    <property type="component" value="Unassembled WGS sequence"/>
</dbReference>
<dbReference type="InterPro" id="IPR013766">
    <property type="entry name" value="Thioredoxin_domain"/>
</dbReference>
<evidence type="ECO:0000256" key="7">
    <source>
        <dbReference type="PIRSR" id="PIRSR000077-4"/>
    </source>
</evidence>
<keyword evidence="2" id="KW-0249">Electron transport</keyword>
<feature type="active site" description="Nucleophile" evidence="6">
    <location>
        <position position="25"/>
    </location>
</feature>
<dbReference type="InterPro" id="IPR017937">
    <property type="entry name" value="Thioredoxin_CS"/>
</dbReference>
<evidence type="ECO:0000256" key="1">
    <source>
        <dbReference type="ARBA" id="ARBA00022448"/>
    </source>
</evidence>
<feature type="disulfide bond" description="Redox-active" evidence="7">
    <location>
        <begin position="25"/>
        <end position="28"/>
    </location>
</feature>
<dbReference type="GO" id="GO:0015035">
    <property type="term" value="F:protein-disulfide reductase activity"/>
    <property type="evidence" value="ECO:0007669"/>
    <property type="project" value="InterPro"/>
</dbReference>
<feature type="site" description="Deprotonates C-terminal active site Cys" evidence="6">
    <location>
        <position position="19"/>
    </location>
</feature>
<evidence type="ECO:0000259" key="8">
    <source>
        <dbReference type="PROSITE" id="PS51352"/>
    </source>
</evidence>
<sequence length="102" mass="11609">MTVEAFNKLVASSSAVLIDFYTTWCGPCQVLEKNMKAIAPAWKDLVRFEKVDTEQNPAVADAFQVHKLPTLILFRDGQPVDRYEGLISGQDLDMRLRMNMMK</sequence>
<dbReference type="PANTHER" id="PTHR45663">
    <property type="entry name" value="GEO12009P1"/>
    <property type="match status" value="1"/>
</dbReference>
<dbReference type="PROSITE" id="PS51352">
    <property type="entry name" value="THIOREDOXIN_2"/>
    <property type="match status" value="1"/>
</dbReference>
<dbReference type="PIRSF" id="PIRSF000077">
    <property type="entry name" value="Thioredoxin"/>
    <property type="match status" value="1"/>
</dbReference>
<dbReference type="PRINTS" id="PR00421">
    <property type="entry name" value="THIOREDOXIN"/>
</dbReference>
<dbReference type="AlphaFoldDB" id="A0AAD5DH88"/>
<dbReference type="GO" id="GO:0005737">
    <property type="term" value="C:cytoplasm"/>
    <property type="evidence" value="ECO:0007669"/>
    <property type="project" value="TreeGrafter"/>
</dbReference>
<dbReference type="InterPro" id="IPR036249">
    <property type="entry name" value="Thioredoxin-like_sf"/>
</dbReference>
<feature type="domain" description="Thioredoxin" evidence="8">
    <location>
        <begin position="1"/>
        <end position="102"/>
    </location>
</feature>
<evidence type="ECO:0000256" key="2">
    <source>
        <dbReference type="ARBA" id="ARBA00022982"/>
    </source>
</evidence>
<feature type="site" description="Deprotonates C-terminal active site Cys" evidence="6">
    <location>
        <position position="27"/>
    </location>
</feature>
<dbReference type="SUPFAM" id="SSF52833">
    <property type="entry name" value="Thioredoxin-like"/>
    <property type="match status" value="1"/>
</dbReference>
<keyword evidence="3 7" id="KW-1015">Disulfide bond</keyword>
<dbReference type="Gene3D" id="3.40.30.10">
    <property type="entry name" value="Glutaredoxin"/>
    <property type="match status" value="1"/>
</dbReference>
<organism evidence="9 10">
    <name type="scientific">Chlorella ohadii</name>
    <dbReference type="NCBI Taxonomy" id="2649997"/>
    <lineage>
        <taxon>Eukaryota</taxon>
        <taxon>Viridiplantae</taxon>
        <taxon>Chlorophyta</taxon>
        <taxon>core chlorophytes</taxon>
        <taxon>Trebouxiophyceae</taxon>
        <taxon>Chlorellales</taxon>
        <taxon>Chlorellaceae</taxon>
        <taxon>Chlorella clade</taxon>
        <taxon>Chlorella</taxon>
    </lineage>
</organism>
<comment type="similarity">
    <text evidence="5">Belongs to the thioredoxin family.</text>
</comment>
<dbReference type="CDD" id="cd02947">
    <property type="entry name" value="TRX_family"/>
    <property type="match status" value="1"/>
</dbReference>
<gene>
    <name evidence="9" type="ORF">COHA_009961</name>
</gene>
<reference evidence="9" key="1">
    <citation type="submission" date="2020-11" db="EMBL/GenBank/DDBJ databases">
        <title>Chlorella ohadii genome sequencing and assembly.</title>
        <authorList>
            <person name="Murik O."/>
            <person name="Treves H."/>
            <person name="Kedem I."/>
            <person name="Shotland Y."/>
            <person name="Kaplan A."/>
        </authorList>
    </citation>
    <scope>NUCLEOTIDE SEQUENCE</scope>
    <source>
        <strain evidence="9">1</strain>
    </source>
</reference>
<dbReference type="Pfam" id="PF00085">
    <property type="entry name" value="Thioredoxin"/>
    <property type="match status" value="1"/>
</dbReference>
<comment type="caution">
    <text evidence="9">The sequence shown here is derived from an EMBL/GenBank/DDBJ whole genome shotgun (WGS) entry which is preliminary data.</text>
</comment>